<dbReference type="GO" id="GO:0001682">
    <property type="term" value="P:tRNA 5'-leader removal"/>
    <property type="evidence" value="ECO:0007669"/>
    <property type="project" value="InterPro"/>
</dbReference>
<feature type="non-terminal residue" evidence="5">
    <location>
        <position position="1"/>
    </location>
</feature>
<evidence type="ECO:0000256" key="3">
    <source>
        <dbReference type="ARBA" id="ARBA00022694"/>
    </source>
</evidence>
<dbReference type="InterPro" id="IPR014612">
    <property type="entry name" value="Pop7/Rpp20"/>
</dbReference>
<accession>A0A5N3VT08</accession>
<keyword evidence="6" id="KW-1185">Reference proteome</keyword>
<dbReference type="Pfam" id="PF12328">
    <property type="entry name" value="Rpp20"/>
    <property type="match status" value="1"/>
</dbReference>
<dbReference type="GO" id="GO:0005655">
    <property type="term" value="C:nucleolar ribonuclease P complex"/>
    <property type="evidence" value="ECO:0007669"/>
    <property type="project" value="InterPro"/>
</dbReference>
<gene>
    <name evidence="5" type="ORF">FD754_016392</name>
</gene>
<dbReference type="Proteomes" id="UP000326458">
    <property type="component" value="Unassembled WGS sequence"/>
</dbReference>
<dbReference type="GO" id="GO:0000172">
    <property type="term" value="C:ribonuclease MRP complex"/>
    <property type="evidence" value="ECO:0007669"/>
    <property type="project" value="InterPro"/>
</dbReference>
<dbReference type="SUPFAM" id="SSF82704">
    <property type="entry name" value="AlbA-like"/>
    <property type="match status" value="1"/>
</dbReference>
<evidence type="ECO:0000256" key="4">
    <source>
        <dbReference type="ARBA" id="ARBA00023242"/>
    </source>
</evidence>
<protein>
    <submittedName>
        <fullName evidence="5">Uncharacterized protein</fullName>
    </submittedName>
</protein>
<dbReference type="AlphaFoldDB" id="A0A5N3VT08"/>
<evidence type="ECO:0000313" key="5">
    <source>
        <dbReference type="EMBL" id="KAB0351535.1"/>
    </source>
</evidence>
<organism evidence="5 6">
    <name type="scientific">Muntiacus muntjak</name>
    <name type="common">Barking deer</name>
    <name type="synonym">Indian muntjac</name>
    <dbReference type="NCBI Taxonomy" id="9888"/>
    <lineage>
        <taxon>Eukaryota</taxon>
        <taxon>Metazoa</taxon>
        <taxon>Chordata</taxon>
        <taxon>Craniata</taxon>
        <taxon>Vertebrata</taxon>
        <taxon>Euteleostomi</taxon>
        <taxon>Mammalia</taxon>
        <taxon>Eutheria</taxon>
        <taxon>Laurasiatheria</taxon>
        <taxon>Artiodactyla</taxon>
        <taxon>Ruminantia</taxon>
        <taxon>Pecora</taxon>
        <taxon>Cervidae</taxon>
        <taxon>Muntiacinae</taxon>
        <taxon>Muntiacus</taxon>
    </lineage>
</organism>
<evidence type="ECO:0000313" key="6">
    <source>
        <dbReference type="Proteomes" id="UP000326458"/>
    </source>
</evidence>
<comment type="subcellular location">
    <subcellularLocation>
        <location evidence="1">Nucleus</location>
        <location evidence="1">Nucleolus</location>
    </subcellularLocation>
</comment>
<dbReference type="EMBL" id="VCEA01000002">
    <property type="protein sequence ID" value="KAB0351535.1"/>
    <property type="molecule type" value="Genomic_DNA"/>
</dbReference>
<evidence type="ECO:0000256" key="1">
    <source>
        <dbReference type="ARBA" id="ARBA00004604"/>
    </source>
</evidence>
<dbReference type="PANTHER" id="PTHR15314">
    <property type="entry name" value="RIBONUCLEASE P PROTEIN SUBUNIT P20"/>
    <property type="match status" value="1"/>
</dbReference>
<dbReference type="PIRSF" id="PIRSF036572">
    <property type="entry name" value="RPP20"/>
    <property type="match status" value="1"/>
</dbReference>
<comment type="caution">
    <text evidence="5">The sequence shown here is derived from an EMBL/GenBank/DDBJ whole genome shotgun (WGS) entry which is preliminary data.</text>
</comment>
<comment type="similarity">
    <text evidence="2">Belongs to the histone-like Alba family.</text>
</comment>
<proteinExistence type="inferred from homology"/>
<keyword evidence="3" id="KW-0819">tRNA processing</keyword>
<sequence>EPVGVVKAEPDPVEYTLRKRLPQGRPGGPESFISTRRLKLLGQGWGMGGRAAGSKGQNACTEIYIHHLGLPINRAIHIALQLQGGSLRSLHKAASTSAVEVVGELEPGTDTGEPVTQIRKLSKPHPRLQSHTQVIEMRLAHLKHPPAKN</sequence>
<keyword evidence="4" id="KW-0539">Nucleus</keyword>
<dbReference type="PANTHER" id="PTHR15314:SF1">
    <property type="entry name" value="RIBONUCLEASE P PROTEIN SUBUNIT P20"/>
    <property type="match status" value="1"/>
</dbReference>
<dbReference type="GO" id="GO:0003676">
    <property type="term" value="F:nucleic acid binding"/>
    <property type="evidence" value="ECO:0007669"/>
    <property type="project" value="InterPro"/>
</dbReference>
<dbReference type="InterPro" id="IPR036882">
    <property type="entry name" value="Alba-like_dom_sf"/>
</dbReference>
<reference evidence="5 6" key="1">
    <citation type="submission" date="2019-06" db="EMBL/GenBank/DDBJ databases">
        <title>Discovery of a novel chromosome fission-fusion reversal in muntjac.</title>
        <authorList>
            <person name="Mudd A.B."/>
            <person name="Bredeson J.V."/>
            <person name="Baum R."/>
            <person name="Hockemeyer D."/>
            <person name="Rokhsar D.S."/>
        </authorList>
    </citation>
    <scope>NUCLEOTIDE SEQUENCE [LARGE SCALE GENOMIC DNA]</scope>
    <source>
        <strain evidence="5">UTSW_UCB_Mm</strain>
        <tissue evidence="5">Fibroblast cell line</tissue>
    </source>
</reference>
<evidence type="ECO:0000256" key="2">
    <source>
        <dbReference type="ARBA" id="ARBA00008018"/>
    </source>
</evidence>
<name>A0A5N3VT08_MUNMU</name>